<accession>I7MIE3</accession>
<feature type="region of interest" description="Disordered" evidence="1">
    <location>
        <begin position="232"/>
        <end position="256"/>
    </location>
</feature>
<dbReference type="Gene3D" id="3.90.1720.10">
    <property type="entry name" value="endopeptidase domain like (from Nostoc punctiforme)"/>
    <property type="match status" value="1"/>
</dbReference>
<feature type="compositionally biased region" description="Polar residues" evidence="1">
    <location>
        <begin position="232"/>
        <end position="241"/>
    </location>
</feature>
<dbReference type="PANTHER" id="PTHR47112">
    <property type="entry name" value="PX DOMAIN-CONTAINING PROTEIN"/>
    <property type="match status" value="1"/>
</dbReference>
<reference evidence="4" key="1">
    <citation type="journal article" date="2006" name="PLoS Biol.">
        <title>Macronuclear genome sequence of the ciliate Tetrahymena thermophila, a model eukaryote.</title>
        <authorList>
            <person name="Eisen J.A."/>
            <person name="Coyne R.S."/>
            <person name="Wu M."/>
            <person name="Wu D."/>
            <person name="Thiagarajan M."/>
            <person name="Wortman J.R."/>
            <person name="Badger J.H."/>
            <person name="Ren Q."/>
            <person name="Amedeo P."/>
            <person name="Jones K.M."/>
            <person name="Tallon L.J."/>
            <person name="Delcher A.L."/>
            <person name="Salzberg S.L."/>
            <person name="Silva J.C."/>
            <person name="Haas B.J."/>
            <person name="Majoros W.H."/>
            <person name="Farzad M."/>
            <person name="Carlton J.M."/>
            <person name="Smith R.K. Jr."/>
            <person name="Garg J."/>
            <person name="Pearlman R.E."/>
            <person name="Karrer K.M."/>
            <person name="Sun L."/>
            <person name="Manning G."/>
            <person name="Elde N.C."/>
            <person name="Turkewitz A.P."/>
            <person name="Asai D.J."/>
            <person name="Wilkes D.E."/>
            <person name="Wang Y."/>
            <person name="Cai H."/>
            <person name="Collins K."/>
            <person name="Stewart B.A."/>
            <person name="Lee S.R."/>
            <person name="Wilamowska K."/>
            <person name="Weinberg Z."/>
            <person name="Ruzzo W.L."/>
            <person name="Wloga D."/>
            <person name="Gaertig J."/>
            <person name="Frankel J."/>
            <person name="Tsao C.-C."/>
            <person name="Gorovsky M.A."/>
            <person name="Keeling P.J."/>
            <person name="Waller R.F."/>
            <person name="Patron N.J."/>
            <person name="Cherry J.M."/>
            <person name="Stover N.A."/>
            <person name="Krieger C.J."/>
            <person name="del Toro C."/>
            <person name="Ryder H.F."/>
            <person name="Williamson S.C."/>
            <person name="Barbeau R.A."/>
            <person name="Hamilton E.P."/>
            <person name="Orias E."/>
        </authorList>
    </citation>
    <scope>NUCLEOTIDE SEQUENCE [LARGE SCALE GENOMIC DNA]</scope>
    <source>
        <strain evidence="4">SB210</strain>
    </source>
</reference>
<dbReference type="EMBL" id="GG662449">
    <property type="protein sequence ID" value="EAS04308.2"/>
    <property type="molecule type" value="Genomic_DNA"/>
</dbReference>
<dbReference type="PANTHER" id="PTHR47112:SF1">
    <property type="entry name" value="PX DOMAIN-CONTAINING PROTEIN"/>
    <property type="match status" value="1"/>
</dbReference>
<dbReference type="InParanoid" id="I7MIE3"/>
<dbReference type="InterPro" id="IPR011993">
    <property type="entry name" value="PH-like_dom_sf"/>
</dbReference>
<dbReference type="Pfam" id="PF00169">
    <property type="entry name" value="PH"/>
    <property type="match status" value="1"/>
</dbReference>
<evidence type="ECO:0000313" key="4">
    <source>
        <dbReference type="Proteomes" id="UP000009168"/>
    </source>
</evidence>
<dbReference type="InterPro" id="IPR024453">
    <property type="entry name" value="Peptidase_C92"/>
</dbReference>
<feature type="domain" description="PH" evidence="2">
    <location>
        <begin position="302"/>
        <end position="403"/>
    </location>
</feature>
<dbReference type="InterPro" id="IPR001849">
    <property type="entry name" value="PH_domain"/>
</dbReference>
<organism evidence="3 4">
    <name type="scientific">Tetrahymena thermophila (strain SB210)</name>
    <dbReference type="NCBI Taxonomy" id="312017"/>
    <lineage>
        <taxon>Eukaryota</taxon>
        <taxon>Sar</taxon>
        <taxon>Alveolata</taxon>
        <taxon>Ciliophora</taxon>
        <taxon>Intramacronucleata</taxon>
        <taxon>Oligohymenophorea</taxon>
        <taxon>Hymenostomatida</taxon>
        <taxon>Tetrahymenina</taxon>
        <taxon>Tetrahymenidae</taxon>
        <taxon>Tetrahymena</taxon>
    </lineage>
</organism>
<dbReference type="SUPFAM" id="SSF54001">
    <property type="entry name" value="Cysteine proteinases"/>
    <property type="match status" value="1"/>
</dbReference>
<dbReference type="Proteomes" id="UP000009168">
    <property type="component" value="Unassembled WGS sequence"/>
</dbReference>
<dbReference type="KEGG" id="tet:TTHERM_00300260"/>
<dbReference type="OrthoDB" id="289113at2759"/>
<dbReference type="RefSeq" id="XP_001024553.2">
    <property type="nucleotide sequence ID" value="XM_001024553.2"/>
</dbReference>
<dbReference type="AlphaFoldDB" id="I7MIE3"/>
<keyword evidence="4" id="KW-1185">Reference proteome</keyword>
<sequence length="635" mass="74170">MDYNNNQENKMSGLDLQYKQLQAEKSQINGMQLDATRKSIAQQYSLKDFNNGNQDNSQNPFSYQSQNRMFASTTLYDRNSMTNLPQRASKLQKSVILFDSGVTLGDLEQLKITNMKDIKKESQIIDQEIGNVDDKKFVSLIADEQVHKRLSSRLIESSRIPRSSIKGINKQDSLIALDTTYKQMDQITLQEQHSMKSTTQFRNNKVPDISTIQEQSEELACETQEKCKQIEMQDQSNNGKQSSSLSSDIEQDSDEDNQIVDDEHVSEENKIQKIPVMNVAEKNIVVYKPNETSSCQVQIGPLREMKGYLKKRSPQYIVGWQKRWCVLKDQKLFYYKNEKSFRQYGVICFNIISCRAELIVGKKSKTKKIILRFPNHEKTFTFKSDDPDQPIEMWYNQIVNHIVQSQGYKKNLRLEAKRFWRDERISQKEFIEQADTGDLILFRGKSIEARLQRAFTGSDFDHVALVLKYSTSDIFIMEALGGKIGKVILFRWNLFQKNKWYEFYDKIVYRKLNMNRTNQVLTNLEKFIQYALNKKYKFTLGKIMRKKTSHKEESDQNEDRTFFCSELIAACYKKLGILKEETASSSYLPGINLISKLNQNYFLNINKGHFSLEKDLQLKNNAQLQYEQVIDFSME</sequence>
<protein>
    <submittedName>
        <fullName evidence="3">PH domain protein</fullName>
    </submittedName>
</protein>
<proteinExistence type="predicted"/>
<dbReference type="Gene3D" id="2.30.29.30">
    <property type="entry name" value="Pleckstrin-homology domain (PH domain)/Phosphotyrosine-binding domain (PTB)"/>
    <property type="match status" value="1"/>
</dbReference>
<gene>
    <name evidence="3" type="ORF">TTHERM_00300260</name>
</gene>
<dbReference type="SUPFAM" id="SSF50729">
    <property type="entry name" value="PH domain-like"/>
    <property type="match status" value="1"/>
</dbReference>
<name>I7MIE3_TETTS</name>
<evidence type="ECO:0000313" key="3">
    <source>
        <dbReference type="EMBL" id="EAS04308.2"/>
    </source>
</evidence>
<evidence type="ECO:0000259" key="2">
    <source>
        <dbReference type="PROSITE" id="PS50003"/>
    </source>
</evidence>
<dbReference type="SMART" id="SM00233">
    <property type="entry name" value="PH"/>
    <property type="match status" value="1"/>
</dbReference>
<dbReference type="InterPro" id="IPR038765">
    <property type="entry name" value="Papain-like_cys_pep_sf"/>
</dbReference>
<dbReference type="Pfam" id="PF05708">
    <property type="entry name" value="Peptidase_C92"/>
    <property type="match status" value="1"/>
</dbReference>
<dbReference type="CDD" id="cd00821">
    <property type="entry name" value="PH"/>
    <property type="match status" value="1"/>
</dbReference>
<evidence type="ECO:0000256" key="1">
    <source>
        <dbReference type="SAM" id="MobiDB-lite"/>
    </source>
</evidence>
<dbReference type="PROSITE" id="PS50003">
    <property type="entry name" value="PH_DOMAIN"/>
    <property type="match status" value="1"/>
</dbReference>
<dbReference type="GeneID" id="7838363"/>